<evidence type="ECO:0000313" key="3">
    <source>
        <dbReference type="Proteomes" id="UP000468581"/>
    </source>
</evidence>
<protein>
    <submittedName>
        <fullName evidence="2">Uncharacterized protein</fullName>
    </submittedName>
</protein>
<feature type="chain" id="PRO_5026825136" evidence="1">
    <location>
        <begin position="19"/>
        <end position="142"/>
    </location>
</feature>
<proteinExistence type="predicted"/>
<name>A0A6P0UKS9_9FLAO</name>
<comment type="caution">
    <text evidence="2">The sequence shown here is derived from an EMBL/GenBank/DDBJ whole genome shotgun (WGS) entry which is preliminary data.</text>
</comment>
<accession>A0A6P0UKS9</accession>
<keyword evidence="1" id="KW-0732">Signal</keyword>
<dbReference type="AlphaFoldDB" id="A0A6P0UKS9"/>
<dbReference type="Proteomes" id="UP000468581">
    <property type="component" value="Unassembled WGS sequence"/>
</dbReference>
<keyword evidence="3" id="KW-1185">Reference proteome</keyword>
<evidence type="ECO:0000256" key="1">
    <source>
        <dbReference type="SAM" id="SignalP"/>
    </source>
</evidence>
<dbReference type="EMBL" id="JAABOO010000001">
    <property type="protein sequence ID" value="NER13152.1"/>
    <property type="molecule type" value="Genomic_DNA"/>
</dbReference>
<gene>
    <name evidence="2" type="ORF">GWK08_06860</name>
</gene>
<reference evidence="2 3" key="1">
    <citation type="submission" date="2020-01" db="EMBL/GenBank/DDBJ databases">
        <title>Leptobacterium flavescens.</title>
        <authorList>
            <person name="Wang G."/>
        </authorList>
    </citation>
    <scope>NUCLEOTIDE SEQUENCE [LARGE SCALE GENOMIC DNA]</scope>
    <source>
        <strain evidence="2 3">KCTC 22160</strain>
    </source>
</reference>
<sequence>MKYFLTLALLLNFNCFKAAQNQFQDMQITYNAATRGFYFNVELNSKEIKVSEDRSNNDVKIATITSEQWKEISSLIGNIDVGRMHELKAPSENRNVDGAAFAALSIENYKGLSNEASFDHGNPPPQIKQLIDRILSLAETVE</sequence>
<evidence type="ECO:0000313" key="2">
    <source>
        <dbReference type="EMBL" id="NER13152.1"/>
    </source>
</evidence>
<feature type="signal peptide" evidence="1">
    <location>
        <begin position="1"/>
        <end position="18"/>
    </location>
</feature>
<organism evidence="2 3">
    <name type="scientific">Leptobacterium flavescens</name>
    <dbReference type="NCBI Taxonomy" id="472055"/>
    <lineage>
        <taxon>Bacteria</taxon>
        <taxon>Pseudomonadati</taxon>
        <taxon>Bacteroidota</taxon>
        <taxon>Flavobacteriia</taxon>
        <taxon>Flavobacteriales</taxon>
        <taxon>Flavobacteriaceae</taxon>
        <taxon>Leptobacterium</taxon>
    </lineage>
</organism>
<dbReference type="RefSeq" id="WP_163606150.1">
    <property type="nucleotide sequence ID" value="NZ_JAABOO010000001.1"/>
</dbReference>